<evidence type="ECO:0000313" key="1">
    <source>
        <dbReference type="EMBL" id="GIY67414.1"/>
    </source>
</evidence>
<proteinExistence type="predicted"/>
<accession>A0AAV4VCN4</accession>
<reference evidence="1 2" key="1">
    <citation type="submission" date="2021-06" db="EMBL/GenBank/DDBJ databases">
        <title>Caerostris darwini draft genome.</title>
        <authorList>
            <person name="Kono N."/>
            <person name="Arakawa K."/>
        </authorList>
    </citation>
    <scope>NUCLEOTIDE SEQUENCE [LARGE SCALE GENOMIC DNA]</scope>
</reference>
<protein>
    <submittedName>
        <fullName evidence="1">Uncharacterized protein</fullName>
    </submittedName>
</protein>
<dbReference type="EMBL" id="BPLQ01012729">
    <property type="protein sequence ID" value="GIY67414.1"/>
    <property type="molecule type" value="Genomic_DNA"/>
</dbReference>
<sequence length="83" mass="9370">MKCPPKTAVIHWSPTKDSGCCLSNDFPTCCTHFDMTSVGEFLEWDRSLVFKRAACYLRSSDDIQDREVRVTNGIPVGQVMARL</sequence>
<evidence type="ECO:0000313" key="2">
    <source>
        <dbReference type="Proteomes" id="UP001054837"/>
    </source>
</evidence>
<organism evidence="1 2">
    <name type="scientific">Caerostris darwini</name>
    <dbReference type="NCBI Taxonomy" id="1538125"/>
    <lineage>
        <taxon>Eukaryota</taxon>
        <taxon>Metazoa</taxon>
        <taxon>Ecdysozoa</taxon>
        <taxon>Arthropoda</taxon>
        <taxon>Chelicerata</taxon>
        <taxon>Arachnida</taxon>
        <taxon>Araneae</taxon>
        <taxon>Araneomorphae</taxon>
        <taxon>Entelegynae</taxon>
        <taxon>Araneoidea</taxon>
        <taxon>Araneidae</taxon>
        <taxon>Caerostris</taxon>
    </lineage>
</organism>
<keyword evidence="2" id="KW-1185">Reference proteome</keyword>
<dbReference type="AlphaFoldDB" id="A0AAV4VCN4"/>
<name>A0AAV4VCN4_9ARAC</name>
<gene>
    <name evidence="1" type="ORF">CDAR_560631</name>
</gene>
<dbReference type="Proteomes" id="UP001054837">
    <property type="component" value="Unassembled WGS sequence"/>
</dbReference>
<comment type="caution">
    <text evidence="1">The sequence shown here is derived from an EMBL/GenBank/DDBJ whole genome shotgun (WGS) entry which is preliminary data.</text>
</comment>